<reference evidence="4" key="1">
    <citation type="journal article" date="2019" name="Int. J. Syst. Evol. Microbiol.">
        <title>The Global Catalogue of Microorganisms (GCM) 10K type strain sequencing project: providing services to taxonomists for standard genome sequencing and annotation.</title>
        <authorList>
            <consortium name="The Broad Institute Genomics Platform"/>
            <consortium name="The Broad Institute Genome Sequencing Center for Infectious Disease"/>
            <person name="Wu L."/>
            <person name="Ma J."/>
        </authorList>
    </citation>
    <scope>NUCLEOTIDE SEQUENCE [LARGE SCALE GENOMIC DNA]</scope>
    <source>
        <strain evidence="4">JCM 17906</strain>
    </source>
</reference>
<protein>
    <submittedName>
        <fullName evidence="3">Amidohydrolase family protein</fullName>
    </submittedName>
</protein>
<name>A0ABP8RVM5_9PSEU</name>
<dbReference type="SUPFAM" id="SSF51556">
    <property type="entry name" value="Metallo-dependent hydrolases"/>
    <property type="match status" value="1"/>
</dbReference>
<organism evidence="3 4">
    <name type="scientific">Pseudonocardia xishanensis</name>
    <dbReference type="NCBI Taxonomy" id="630995"/>
    <lineage>
        <taxon>Bacteria</taxon>
        <taxon>Bacillati</taxon>
        <taxon>Actinomycetota</taxon>
        <taxon>Actinomycetes</taxon>
        <taxon>Pseudonocardiales</taxon>
        <taxon>Pseudonocardiaceae</taxon>
        <taxon>Pseudonocardia</taxon>
    </lineage>
</organism>
<proteinExistence type="predicted"/>
<sequence>MIIDSHAHLVAPPAINAAWTQMESAGVYNGRTRGQVPDAALIESADRQIALMDEVGTDVQLTSPRPYIMKHSYKPGQLVEWWVANHNDAIAVQANARPDRIRGVAGLPQQDGAPVSVVFDELDRAINDLGFVGVLLNPDPGEGNGRSPLMEDEYWFPLYEKLEEMDVPALLHCAGCTVRENYSEHFITEESLAITSLLRSDVFDRFPGLKIIVPHGGGSIPYQLGRWVAHEGKFKGMDPASAREAYVGRLRKLWFDTCLYTPEALNLLIGVVGADRVLFGTERPGSGYGLEDVKPMLEGLGLEEGALQAIFEKNARTVYTRLA</sequence>
<dbReference type="RefSeq" id="WP_345419214.1">
    <property type="nucleotide sequence ID" value="NZ_BAABGT010000040.1"/>
</dbReference>
<dbReference type="InterPro" id="IPR032465">
    <property type="entry name" value="ACMSD"/>
</dbReference>
<evidence type="ECO:0000259" key="2">
    <source>
        <dbReference type="Pfam" id="PF04909"/>
    </source>
</evidence>
<dbReference type="Gene3D" id="3.20.20.140">
    <property type="entry name" value="Metal-dependent hydrolases"/>
    <property type="match status" value="1"/>
</dbReference>
<evidence type="ECO:0000256" key="1">
    <source>
        <dbReference type="ARBA" id="ARBA00023239"/>
    </source>
</evidence>
<dbReference type="InterPro" id="IPR006680">
    <property type="entry name" value="Amidohydro-rel"/>
</dbReference>
<keyword evidence="4" id="KW-1185">Reference proteome</keyword>
<evidence type="ECO:0000313" key="4">
    <source>
        <dbReference type="Proteomes" id="UP001501598"/>
    </source>
</evidence>
<keyword evidence="1" id="KW-0456">Lyase</keyword>
<feature type="domain" description="Amidohydrolase-related" evidence="2">
    <location>
        <begin position="3"/>
        <end position="319"/>
    </location>
</feature>
<accession>A0ABP8RVM5</accession>
<dbReference type="EMBL" id="BAABGT010000040">
    <property type="protein sequence ID" value="GAA4548557.1"/>
    <property type="molecule type" value="Genomic_DNA"/>
</dbReference>
<dbReference type="PANTHER" id="PTHR21240:SF28">
    <property type="entry name" value="ISO-OROTATE DECARBOXYLASE (EUROFUNG)"/>
    <property type="match status" value="1"/>
</dbReference>
<gene>
    <name evidence="3" type="ORF">GCM10023175_35120</name>
</gene>
<dbReference type="InterPro" id="IPR032466">
    <property type="entry name" value="Metal_Hydrolase"/>
</dbReference>
<dbReference type="PANTHER" id="PTHR21240">
    <property type="entry name" value="2-AMINO-3-CARBOXYLMUCONATE-6-SEMIALDEHYDE DECARBOXYLASE"/>
    <property type="match status" value="1"/>
</dbReference>
<evidence type="ECO:0000313" key="3">
    <source>
        <dbReference type="EMBL" id="GAA4548557.1"/>
    </source>
</evidence>
<dbReference type="Pfam" id="PF04909">
    <property type="entry name" value="Amidohydro_2"/>
    <property type="match status" value="1"/>
</dbReference>
<dbReference type="Proteomes" id="UP001501598">
    <property type="component" value="Unassembled WGS sequence"/>
</dbReference>
<comment type="caution">
    <text evidence="3">The sequence shown here is derived from an EMBL/GenBank/DDBJ whole genome shotgun (WGS) entry which is preliminary data.</text>
</comment>